<evidence type="ECO:0000313" key="3">
    <source>
        <dbReference type="EMBL" id="KAL2653601.1"/>
    </source>
</evidence>
<keyword evidence="4" id="KW-1185">Reference proteome</keyword>
<dbReference type="AlphaFoldDB" id="A0ABD1ZS75"/>
<organism evidence="3 4">
    <name type="scientific">Riccia fluitans</name>
    <dbReference type="NCBI Taxonomy" id="41844"/>
    <lineage>
        <taxon>Eukaryota</taxon>
        <taxon>Viridiplantae</taxon>
        <taxon>Streptophyta</taxon>
        <taxon>Embryophyta</taxon>
        <taxon>Marchantiophyta</taxon>
        <taxon>Marchantiopsida</taxon>
        <taxon>Marchantiidae</taxon>
        <taxon>Marchantiales</taxon>
        <taxon>Ricciaceae</taxon>
        <taxon>Riccia</taxon>
    </lineage>
</organism>
<comment type="caution">
    <text evidence="3">The sequence shown here is derived from an EMBL/GenBank/DDBJ whole genome shotgun (WGS) entry which is preliminary data.</text>
</comment>
<evidence type="ECO:0000256" key="2">
    <source>
        <dbReference type="SAM" id="Phobius"/>
    </source>
</evidence>
<keyword evidence="2" id="KW-1133">Transmembrane helix</keyword>
<feature type="transmembrane region" description="Helical" evidence="2">
    <location>
        <begin position="94"/>
        <end position="126"/>
    </location>
</feature>
<feature type="transmembrane region" description="Helical" evidence="2">
    <location>
        <begin position="53"/>
        <end position="74"/>
    </location>
</feature>
<protein>
    <submittedName>
        <fullName evidence="3">Uncharacterized protein</fullName>
    </submittedName>
</protein>
<name>A0ABD1ZS75_9MARC</name>
<reference evidence="3 4" key="1">
    <citation type="submission" date="2024-09" db="EMBL/GenBank/DDBJ databases">
        <title>Chromosome-scale assembly of Riccia fluitans.</title>
        <authorList>
            <person name="Paukszto L."/>
            <person name="Sawicki J."/>
            <person name="Karawczyk K."/>
            <person name="Piernik-Szablinska J."/>
            <person name="Szczecinska M."/>
            <person name="Mazdziarz M."/>
        </authorList>
    </citation>
    <scope>NUCLEOTIDE SEQUENCE [LARGE SCALE GENOMIC DNA]</scope>
    <source>
        <strain evidence="3">Rf_01</strain>
        <tissue evidence="3">Aerial parts of the thallus</tissue>
    </source>
</reference>
<feature type="transmembrane region" description="Helical" evidence="2">
    <location>
        <begin position="169"/>
        <end position="190"/>
    </location>
</feature>
<keyword evidence="2" id="KW-0812">Transmembrane</keyword>
<evidence type="ECO:0000313" key="4">
    <source>
        <dbReference type="Proteomes" id="UP001605036"/>
    </source>
</evidence>
<keyword evidence="2" id="KW-0472">Membrane</keyword>
<sequence>MAETNVLRKRCSVGASGISTDGEGSSSSMGTVEPQGTDRGITEDNEFHQIRTLLMALGILCSFVIMMFRFLYLWEQYSAIGRASPKWLTIQVSVLLGIEACLLAMALLLALIVPPLIVTWTTALVFDFIFRHLTTTFGTTLAKTESDITVFSTSDDRLRRNSMRIAKEMLGLNAAGVGFVALCFIATIYLRNYFRYL</sequence>
<gene>
    <name evidence="3" type="ORF">R1flu_021729</name>
</gene>
<dbReference type="Proteomes" id="UP001605036">
    <property type="component" value="Unassembled WGS sequence"/>
</dbReference>
<dbReference type="EMBL" id="JBHFFA010000001">
    <property type="protein sequence ID" value="KAL2653601.1"/>
    <property type="molecule type" value="Genomic_DNA"/>
</dbReference>
<evidence type="ECO:0000256" key="1">
    <source>
        <dbReference type="SAM" id="MobiDB-lite"/>
    </source>
</evidence>
<feature type="compositionally biased region" description="Polar residues" evidence="1">
    <location>
        <begin position="17"/>
        <end position="30"/>
    </location>
</feature>
<accession>A0ABD1ZS75</accession>
<proteinExistence type="predicted"/>
<feature type="region of interest" description="Disordered" evidence="1">
    <location>
        <begin position="15"/>
        <end position="40"/>
    </location>
</feature>